<dbReference type="Proteomes" id="UP000747110">
    <property type="component" value="Unassembled WGS sequence"/>
</dbReference>
<organism evidence="6 7">
    <name type="scientific">Volvox reticuliferus</name>
    <dbReference type="NCBI Taxonomy" id="1737510"/>
    <lineage>
        <taxon>Eukaryota</taxon>
        <taxon>Viridiplantae</taxon>
        <taxon>Chlorophyta</taxon>
        <taxon>core chlorophytes</taxon>
        <taxon>Chlorophyceae</taxon>
        <taxon>CS clade</taxon>
        <taxon>Chlamydomonadales</taxon>
        <taxon>Volvocaceae</taxon>
        <taxon>Volvox</taxon>
    </lineage>
</organism>
<name>A0A8J4CH78_9CHLO</name>
<gene>
    <name evidence="6" type="ORF">Vretifemale_9307</name>
</gene>
<dbReference type="AlphaFoldDB" id="A0A8J4CH78"/>
<comment type="subcellular location">
    <subcellularLocation>
        <location evidence="1">Nucleus</location>
    </subcellularLocation>
</comment>
<dbReference type="GO" id="GO:0070847">
    <property type="term" value="C:core mediator complex"/>
    <property type="evidence" value="ECO:0007669"/>
    <property type="project" value="TreeGrafter"/>
</dbReference>
<evidence type="ECO:0000256" key="4">
    <source>
        <dbReference type="ARBA" id="ARBA00023163"/>
    </source>
</evidence>
<dbReference type="PANTHER" id="PTHR13321">
    <property type="entry name" value="MEDIATOR OF RNA POLYMERASE II TRANSCRIPTION, SUBUNIT 18"/>
    <property type="match status" value="1"/>
</dbReference>
<keyword evidence="5" id="KW-0539">Nucleus</keyword>
<evidence type="ECO:0000313" key="7">
    <source>
        <dbReference type="Proteomes" id="UP000747110"/>
    </source>
</evidence>
<dbReference type="GO" id="GO:0003712">
    <property type="term" value="F:transcription coregulator activity"/>
    <property type="evidence" value="ECO:0007669"/>
    <property type="project" value="InterPro"/>
</dbReference>
<proteinExistence type="inferred from homology"/>
<protein>
    <submittedName>
        <fullName evidence="6">Uncharacterized protein</fullName>
    </submittedName>
</protein>
<evidence type="ECO:0000256" key="1">
    <source>
        <dbReference type="ARBA" id="ARBA00004123"/>
    </source>
</evidence>
<comment type="similarity">
    <text evidence="2">Belongs to the Mediator complex subunit 18 family.</text>
</comment>
<dbReference type="Gene3D" id="2.40.320.10">
    <property type="entry name" value="Hypothetical Protein Pfu-838710-001"/>
    <property type="match status" value="1"/>
</dbReference>
<dbReference type="InterPro" id="IPR019095">
    <property type="entry name" value="Mediator_Med18"/>
</dbReference>
<dbReference type="GO" id="GO:0006369">
    <property type="term" value="P:termination of RNA polymerase II transcription"/>
    <property type="evidence" value="ECO:0007669"/>
    <property type="project" value="TreeGrafter"/>
</dbReference>
<dbReference type="GO" id="GO:0016592">
    <property type="term" value="C:mediator complex"/>
    <property type="evidence" value="ECO:0007669"/>
    <property type="project" value="InterPro"/>
</dbReference>
<keyword evidence="3" id="KW-0805">Transcription regulation</keyword>
<dbReference type="OrthoDB" id="533009at2759"/>
<keyword evidence="7" id="KW-1185">Reference proteome</keyword>
<keyword evidence="4" id="KW-0804">Transcription</keyword>
<dbReference type="PANTHER" id="PTHR13321:SF2">
    <property type="entry name" value="MEDIATOR OF RNA POLYMERASE II TRANSCRIPTION SUBUNIT 18"/>
    <property type="match status" value="1"/>
</dbReference>
<reference evidence="6" key="1">
    <citation type="journal article" date="2021" name="Proc. Natl. Acad. Sci. U.S.A.">
        <title>Three genomes in the algal genus Volvox reveal the fate of a haploid sex-determining region after a transition to homothallism.</title>
        <authorList>
            <person name="Yamamoto K."/>
            <person name="Hamaji T."/>
            <person name="Kawai-Toyooka H."/>
            <person name="Matsuzaki R."/>
            <person name="Takahashi F."/>
            <person name="Nishimura Y."/>
            <person name="Kawachi M."/>
            <person name="Noguchi H."/>
            <person name="Minakuchi Y."/>
            <person name="Umen J.G."/>
            <person name="Toyoda A."/>
            <person name="Nozaki H."/>
        </authorList>
    </citation>
    <scope>NUCLEOTIDE SEQUENCE</scope>
    <source>
        <strain evidence="6">NIES-3786</strain>
    </source>
</reference>
<comment type="caution">
    <text evidence="6">The sequence shown here is derived from an EMBL/GenBank/DDBJ whole genome shotgun (WGS) entry which is preliminary data.</text>
</comment>
<accession>A0A8J4CH78</accession>
<evidence type="ECO:0000313" key="6">
    <source>
        <dbReference type="EMBL" id="GIL80130.1"/>
    </source>
</evidence>
<sequence>MSTASVMPPGNGGPTAAAAAGGGGGGGGTSFTECRAVGILDRPEHIGSLANLLRSLCSSYCTHATHTVVFRMPLPAPPGAPPGGTSALLRLSRRLPGNGILNPQGGGSRAQHPFLEDMPERWEVRHEGPPLQGPALNTLPAAMKEVLDTACFGSGTLEFWKTLGGKMEYEMYRDGNEYSIVFHGHEIKVVLASVCSLVEPHVLKDASSLKRVSNNLVVEASLLVPEGRHYEGANLLGVFGGRLMPYVKLVRAEVPPGAVAAAAAAAGSRRK</sequence>
<evidence type="ECO:0000256" key="5">
    <source>
        <dbReference type="ARBA" id="ARBA00023242"/>
    </source>
</evidence>
<evidence type="ECO:0000256" key="3">
    <source>
        <dbReference type="ARBA" id="ARBA00023015"/>
    </source>
</evidence>
<dbReference type="EMBL" id="BNCP01000017">
    <property type="protein sequence ID" value="GIL80130.1"/>
    <property type="molecule type" value="Genomic_DNA"/>
</dbReference>
<dbReference type="GO" id="GO:0006357">
    <property type="term" value="P:regulation of transcription by RNA polymerase II"/>
    <property type="evidence" value="ECO:0007669"/>
    <property type="project" value="InterPro"/>
</dbReference>
<evidence type="ECO:0000256" key="2">
    <source>
        <dbReference type="ARBA" id="ARBA00009814"/>
    </source>
</evidence>